<dbReference type="KEGG" id="mpp:MICPUCDRAFT_20295"/>
<evidence type="ECO:0000256" key="5">
    <source>
        <dbReference type="ARBA" id="ARBA00022786"/>
    </source>
</evidence>
<dbReference type="AlphaFoldDB" id="C1N0H4"/>
<feature type="non-terminal residue" evidence="9">
    <location>
        <position position="308"/>
    </location>
</feature>
<dbReference type="PANTHER" id="PTHR24006:SF758">
    <property type="entry name" value="UBIQUITIN CARBOXYL-TERMINAL HYDROLASE 36"/>
    <property type="match status" value="1"/>
</dbReference>
<dbReference type="eggNOG" id="KOG1865">
    <property type="taxonomic scope" value="Eukaryota"/>
</dbReference>
<dbReference type="STRING" id="564608.C1N0H4"/>
<evidence type="ECO:0000256" key="1">
    <source>
        <dbReference type="ARBA" id="ARBA00000707"/>
    </source>
</evidence>
<keyword evidence="4" id="KW-0645">Protease</keyword>
<dbReference type="PROSITE" id="PS00973">
    <property type="entry name" value="USP_2"/>
    <property type="match status" value="1"/>
</dbReference>
<accession>C1N0H4</accession>
<dbReference type="FunFam" id="3.90.70.10:FF:000119">
    <property type="entry name" value="Ubiquitin specific peptidase 36"/>
    <property type="match status" value="1"/>
</dbReference>
<dbReference type="PANTHER" id="PTHR24006">
    <property type="entry name" value="UBIQUITIN CARBOXYL-TERMINAL HYDROLASE"/>
    <property type="match status" value="1"/>
</dbReference>
<dbReference type="SUPFAM" id="SSF54001">
    <property type="entry name" value="Cysteine proteinases"/>
    <property type="match status" value="1"/>
</dbReference>
<proteinExistence type="inferred from homology"/>
<evidence type="ECO:0000256" key="3">
    <source>
        <dbReference type="ARBA" id="ARBA00012759"/>
    </source>
</evidence>
<dbReference type="PROSITE" id="PS00972">
    <property type="entry name" value="USP_1"/>
    <property type="match status" value="1"/>
</dbReference>
<dbReference type="InterPro" id="IPR001394">
    <property type="entry name" value="Peptidase_C19_UCH"/>
</dbReference>
<name>C1N0H4_MICPC</name>
<evidence type="ECO:0000256" key="7">
    <source>
        <dbReference type="ARBA" id="ARBA00022807"/>
    </source>
</evidence>
<sequence length="308" mass="34538">MEWPEARKIGAGLANLGNTCFMNAVMQCLTHTPPLAQFCLAGEHRNALYEMGEHVSRALGREGRRHTIAPATFVKNLRALSKTFRKGRQEDAHEFARCLLDAMHKRCVDAARPKPKEGSARSETSFVWQVFGGRLRSRVACKTCGKMSDTFDSFMDLSLDVARSRSVQSALKSYTAVEVLDGANKYKCEMGPGKPHMTRATKQFTIDAAPKVLTIQARFTRRKLNQFVEYPTRLDVSEAMSDASPRARGRERYSLFGVLVHSGGSMHSGHYYCYVKGSTGHWYEMDDEGVSPVSEKTALSQRAYLLFY</sequence>
<keyword evidence="5" id="KW-0833">Ubl conjugation pathway</keyword>
<dbReference type="GO" id="GO:0004843">
    <property type="term" value="F:cysteine-type deubiquitinase activity"/>
    <property type="evidence" value="ECO:0007669"/>
    <property type="project" value="UniProtKB-EC"/>
</dbReference>
<evidence type="ECO:0000256" key="2">
    <source>
        <dbReference type="ARBA" id="ARBA00009085"/>
    </source>
</evidence>
<keyword evidence="6" id="KW-0378">Hydrolase</keyword>
<keyword evidence="7" id="KW-0788">Thiol protease</keyword>
<evidence type="ECO:0000313" key="10">
    <source>
        <dbReference type="Proteomes" id="UP000001876"/>
    </source>
</evidence>
<dbReference type="InterPro" id="IPR028889">
    <property type="entry name" value="USP"/>
</dbReference>
<dbReference type="Proteomes" id="UP000001876">
    <property type="component" value="Unassembled WGS sequence"/>
</dbReference>
<dbReference type="PROSITE" id="PS50235">
    <property type="entry name" value="USP_3"/>
    <property type="match status" value="1"/>
</dbReference>
<comment type="similarity">
    <text evidence="2">Belongs to the peptidase C19 family.</text>
</comment>
<dbReference type="GO" id="GO:0005634">
    <property type="term" value="C:nucleus"/>
    <property type="evidence" value="ECO:0007669"/>
    <property type="project" value="TreeGrafter"/>
</dbReference>
<evidence type="ECO:0000256" key="4">
    <source>
        <dbReference type="ARBA" id="ARBA00022670"/>
    </source>
</evidence>
<dbReference type="EC" id="3.4.19.12" evidence="3"/>
<comment type="catalytic activity">
    <reaction evidence="1">
        <text>Thiol-dependent hydrolysis of ester, thioester, amide, peptide and isopeptide bonds formed by the C-terminal Gly of ubiquitin (a 76-residue protein attached to proteins as an intracellular targeting signal).</text>
        <dbReference type="EC" id="3.4.19.12"/>
    </reaction>
</comment>
<dbReference type="InterPro" id="IPR050164">
    <property type="entry name" value="Peptidase_C19"/>
</dbReference>
<keyword evidence="10" id="KW-1185">Reference proteome</keyword>
<evidence type="ECO:0000259" key="8">
    <source>
        <dbReference type="PROSITE" id="PS50235"/>
    </source>
</evidence>
<dbReference type="EMBL" id="GG663744">
    <property type="protein sequence ID" value="EEH54020.1"/>
    <property type="molecule type" value="Genomic_DNA"/>
</dbReference>
<dbReference type="Pfam" id="PF00443">
    <property type="entry name" value="UCH"/>
    <property type="match status" value="1"/>
</dbReference>
<evidence type="ECO:0000313" key="9">
    <source>
        <dbReference type="EMBL" id="EEH54020.1"/>
    </source>
</evidence>
<evidence type="ECO:0000256" key="6">
    <source>
        <dbReference type="ARBA" id="ARBA00022801"/>
    </source>
</evidence>
<dbReference type="GO" id="GO:0016579">
    <property type="term" value="P:protein deubiquitination"/>
    <property type="evidence" value="ECO:0007669"/>
    <property type="project" value="InterPro"/>
</dbReference>
<dbReference type="RefSeq" id="XP_003061390.1">
    <property type="nucleotide sequence ID" value="XM_003061344.1"/>
</dbReference>
<dbReference type="InterPro" id="IPR018200">
    <property type="entry name" value="USP_CS"/>
</dbReference>
<dbReference type="GO" id="GO:0006508">
    <property type="term" value="P:proteolysis"/>
    <property type="evidence" value="ECO:0007669"/>
    <property type="project" value="UniProtKB-KW"/>
</dbReference>
<protein>
    <recommendedName>
        <fullName evidence="3">ubiquitinyl hydrolase 1</fullName>
        <ecNumber evidence="3">3.4.19.12</ecNumber>
    </recommendedName>
</protein>
<feature type="domain" description="USP" evidence="8">
    <location>
        <begin position="11"/>
        <end position="308"/>
    </location>
</feature>
<dbReference type="GO" id="GO:0005829">
    <property type="term" value="C:cytosol"/>
    <property type="evidence" value="ECO:0007669"/>
    <property type="project" value="TreeGrafter"/>
</dbReference>
<organism evidence="10">
    <name type="scientific">Micromonas pusilla (strain CCMP1545)</name>
    <name type="common">Picoplanktonic green alga</name>
    <dbReference type="NCBI Taxonomy" id="564608"/>
    <lineage>
        <taxon>Eukaryota</taxon>
        <taxon>Viridiplantae</taxon>
        <taxon>Chlorophyta</taxon>
        <taxon>Mamiellophyceae</taxon>
        <taxon>Mamiellales</taxon>
        <taxon>Mamiellaceae</taxon>
        <taxon>Micromonas</taxon>
    </lineage>
</organism>
<dbReference type="Gene3D" id="3.90.70.10">
    <property type="entry name" value="Cysteine proteinases"/>
    <property type="match status" value="1"/>
</dbReference>
<reference evidence="9 10" key="1">
    <citation type="journal article" date="2009" name="Science">
        <title>Green evolution and dynamic adaptations revealed by genomes of the marine picoeukaryotes Micromonas.</title>
        <authorList>
            <person name="Worden A.Z."/>
            <person name="Lee J.H."/>
            <person name="Mock T."/>
            <person name="Rouze P."/>
            <person name="Simmons M.P."/>
            <person name="Aerts A.L."/>
            <person name="Allen A.E."/>
            <person name="Cuvelier M.L."/>
            <person name="Derelle E."/>
            <person name="Everett M.V."/>
            <person name="Foulon E."/>
            <person name="Grimwood J."/>
            <person name="Gundlach H."/>
            <person name="Henrissat B."/>
            <person name="Napoli C."/>
            <person name="McDonald S.M."/>
            <person name="Parker M.S."/>
            <person name="Rombauts S."/>
            <person name="Salamov A."/>
            <person name="Von Dassow P."/>
            <person name="Badger J.H."/>
            <person name="Coutinho P.M."/>
            <person name="Demir E."/>
            <person name="Dubchak I."/>
            <person name="Gentemann C."/>
            <person name="Eikrem W."/>
            <person name="Gready J.E."/>
            <person name="John U."/>
            <person name="Lanier W."/>
            <person name="Lindquist E.A."/>
            <person name="Lucas S."/>
            <person name="Mayer K.F."/>
            <person name="Moreau H."/>
            <person name="Not F."/>
            <person name="Otillar R."/>
            <person name="Panaud O."/>
            <person name="Pangilinan J."/>
            <person name="Paulsen I."/>
            <person name="Piegu B."/>
            <person name="Poliakov A."/>
            <person name="Robbens S."/>
            <person name="Schmutz J."/>
            <person name="Toulza E."/>
            <person name="Wyss T."/>
            <person name="Zelensky A."/>
            <person name="Zhou K."/>
            <person name="Armbrust E.V."/>
            <person name="Bhattacharya D."/>
            <person name="Goodenough U.W."/>
            <person name="Van de Peer Y."/>
            <person name="Grigoriev I.V."/>
        </authorList>
    </citation>
    <scope>NUCLEOTIDE SEQUENCE [LARGE SCALE GENOMIC DNA]</scope>
    <source>
        <strain evidence="9 10">CCMP1545</strain>
    </source>
</reference>
<dbReference type="InterPro" id="IPR038765">
    <property type="entry name" value="Papain-like_cys_pep_sf"/>
</dbReference>
<dbReference type="OrthoDB" id="420187at2759"/>
<dbReference type="GeneID" id="9687080"/>
<gene>
    <name evidence="9" type="ORF">MICPUCDRAFT_20295</name>
</gene>
<dbReference type="OMA" id="QQANKAW"/>